<dbReference type="InterPro" id="IPR050267">
    <property type="entry name" value="Anti-sigma-factor_SerPK"/>
</dbReference>
<feature type="domain" description="Histidine kinase/HSP90-like ATPase" evidence="3">
    <location>
        <begin position="42"/>
        <end position="150"/>
    </location>
</feature>
<dbReference type="CDD" id="cd16936">
    <property type="entry name" value="HATPase_RsbW-like"/>
    <property type="match status" value="1"/>
</dbReference>
<keyword evidence="4" id="KW-0067">ATP-binding</keyword>
<dbReference type="PANTHER" id="PTHR35526">
    <property type="entry name" value="ANTI-SIGMA-F FACTOR RSBW-RELATED"/>
    <property type="match status" value="1"/>
</dbReference>
<dbReference type="InterPro" id="IPR036890">
    <property type="entry name" value="HATPase_C_sf"/>
</dbReference>
<dbReference type="GO" id="GO:0005524">
    <property type="term" value="F:ATP binding"/>
    <property type="evidence" value="ECO:0007669"/>
    <property type="project" value="UniProtKB-KW"/>
</dbReference>
<evidence type="ECO:0000256" key="1">
    <source>
        <dbReference type="ARBA" id="ARBA00022527"/>
    </source>
</evidence>
<dbReference type="RefSeq" id="WP_359214821.1">
    <property type="nucleotide sequence ID" value="NZ_JBEZAM010000065.1"/>
</dbReference>
<keyword evidence="4" id="KW-0547">Nucleotide-binding</keyword>
<keyword evidence="1" id="KW-0418">Kinase</keyword>
<evidence type="ECO:0000256" key="2">
    <source>
        <dbReference type="SAM" id="MobiDB-lite"/>
    </source>
</evidence>
<comment type="caution">
    <text evidence="4">The sequence shown here is derived from an EMBL/GenBank/DDBJ whole genome shotgun (WGS) entry which is preliminary data.</text>
</comment>
<keyword evidence="5" id="KW-1185">Reference proteome</keyword>
<accession>A0ABV3D4H1</accession>
<evidence type="ECO:0000259" key="3">
    <source>
        <dbReference type="Pfam" id="PF13581"/>
    </source>
</evidence>
<feature type="region of interest" description="Disordered" evidence="2">
    <location>
        <begin position="1"/>
        <end position="28"/>
    </location>
</feature>
<dbReference type="PANTHER" id="PTHR35526:SF3">
    <property type="entry name" value="ANTI-SIGMA-F FACTOR RSBW"/>
    <property type="match status" value="1"/>
</dbReference>
<sequence>MTAGHRTPDGNRPWLSRDGGEAQVMPEGRRPWLPRDAAEARARVAEALDVAEAATGVGLSAQARGDALLVASELVTNAMRHGGGLTGFGVEIHRGVVTITVADQSGELPRLADAQGRKRAFGPAEGGFGWPLIRLLAREIRLCLLPQGGKTIEVRLPLH</sequence>
<dbReference type="SUPFAM" id="SSF55874">
    <property type="entry name" value="ATPase domain of HSP90 chaperone/DNA topoisomerase II/histidine kinase"/>
    <property type="match status" value="1"/>
</dbReference>
<reference evidence="4 5" key="1">
    <citation type="submission" date="2024-06" db="EMBL/GenBank/DDBJ databases">
        <title>The Natural Products Discovery Center: Release of the First 8490 Sequenced Strains for Exploring Actinobacteria Biosynthetic Diversity.</title>
        <authorList>
            <person name="Kalkreuter E."/>
            <person name="Kautsar S.A."/>
            <person name="Yang D."/>
            <person name="Bader C.D."/>
            <person name="Teijaro C.N."/>
            <person name="Fluegel L."/>
            <person name="Davis C.M."/>
            <person name="Simpson J.R."/>
            <person name="Lauterbach L."/>
            <person name="Steele A.D."/>
            <person name="Gui C."/>
            <person name="Meng S."/>
            <person name="Li G."/>
            <person name="Viehrig K."/>
            <person name="Ye F."/>
            <person name="Su P."/>
            <person name="Kiefer A.F."/>
            <person name="Nichols A."/>
            <person name="Cepeda A.J."/>
            <person name="Yan W."/>
            <person name="Fan B."/>
            <person name="Jiang Y."/>
            <person name="Adhikari A."/>
            <person name="Zheng C.-J."/>
            <person name="Schuster L."/>
            <person name="Cowan T.M."/>
            <person name="Smanski M.J."/>
            <person name="Chevrette M.G."/>
            <person name="De Carvalho L.P.S."/>
            <person name="Shen B."/>
        </authorList>
    </citation>
    <scope>NUCLEOTIDE SEQUENCE [LARGE SCALE GENOMIC DNA]</scope>
    <source>
        <strain evidence="4 5">NPDC045705</strain>
    </source>
</reference>
<protein>
    <submittedName>
        <fullName evidence="4">ATP-binding protein</fullName>
    </submittedName>
</protein>
<dbReference type="InterPro" id="IPR003594">
    <property type="entry name" value="HATPase_dom"/>
</dbReference>
<keyword evidence="1" id="KW-0808">Transferase</keyword>
<evidence type="ECO:0000313" key="4">
    <source>
        <dbReference type="EMBL" id="MEU7297391.1"/>
    </source>
</evidence>
<dbReference type="EMBL" id="JBEZAM010000065">
    <property type="protein sequence ID" value="MEU7297391.1"/>
    <property type="molecule type" value="Genomic_DNA"/>
</dbReference>
<name>A0ABV3D4H1_STREX</name>
<gene>
    <name evidence="4" type="ORF">AB0A76_30070</name>
</gene>
<dbReference type="Gene3D" id="3.30.565.10">
    <property type="entry name" value="Histidine kinase-like ATPase, C-terminal domain"/>
    <property type="match status" value="1"/>
</dbReference>
<keyword evidence="1" id="KW-0723">Serine/threonine-protein kinase</keyword>
<dbReference type="Pfam" id="PF13581">
    <property type="entry name" value="HATPase_c_2"/>
    <property type="match status" value="1"/>
</dbReference>
<organism evidence="4 5">
    <name type="scientific">Streptomyces exfoliatus</name>
    <name type="common">Streptomyces hydrogenans</name>
    <dbReference type="NCBI Taxonomy" id="1905"/>
    <lineage>
        <taxon>Bacteria</taxon>
        <taxon>Bacillati</taxon>
        <taxon>Actinomycetota</taxon>
        <taxon>Actinomycetes</taxon>
        <taxon>Kitasatosporales</taxon>
        <taxon>Streptomycetaceae</taxon>
        <taxon>Streptomyces</taxon>
    </lineage>
</organism>
<proteinExistence type="predicted"/>
<dbReference type="Proteomes" id="UP001551210">
    <property type="component" value="Unassembled WGS sequence"/>
</dbReference>
<evidence type="ECO:0000313" key="5">
    <source>
        <dbReference type="Proteomes" id="UP001551210"/>
    </source>
</evidence>